<evidence type="ECO:0000313" key="3">
    <source>
        <dbReference type="Proteomes" id="UP000683493"/>
    </source>
</evidence>
<dbReference type="Proteomes" id="UP000683493">
    <property type="component" value="Chromosome"/>
</dbReference>
<gene>
    <name evidence="2" type="ORF">KP005_14395</name>
</gene>
<keyword evidence="3" id="KW-1185">Reference proteome</keyword>
<accession>A0ABX8JG55</accession>
<dbReference type="InterPro" id="IPR002645">
    <property type="entry name" value="STAS_dom"/>
</dbReference>
<feature type="domain" description="STAS" evidence="1">
    <location>
        <begin position="1"/>
        <end position="85"/>
    </location>
</feature>
<sequence>MERAQELHQLLVERLDGVTEKCQQATIDLSGVSDIDACGCQLLALFMESLKRRGATPVLAPAPAGVTERIHALGFRDLLALPPER</sequence>
<evidence type="ECO:0000313" key="2">
    <source>
        <dbReference type="EMBL" id="QWV96554.1"/>
    </source>
</evidence>
<protein>
    <submittedName>
        <fullName evidence="2">STAS domain-containing protein</fullName>
    </submittedName>
</protein>
<name>A0ABX8JG55_9BACT</name>
<dbReference type="Pfam" id="PF01740">
    <property type="entry name" value="STAS"/>
    <property type="match status" value="1"/>
</dbReference>
<organism evidence="2 3">
    <name type="scientific">Geomonas diazotrophica</name>
    <dbReference type="NCBI Taxonomy" id="2843197"/>
    <lineage>
        <taxon>Bacteria</taxon>
        <taxon>Pseudomonadati</taxon>
        <taxon>Thermodesulfobacteriota</taxon>
        <taxon>Desulfuromonadia</taxon>
        <taxon>Geobacterales</taxon>
        <taxon>Geobacteraceae</taxon>
        <taxon>Geomonas</taxon>
    </lineage>
</organism>
<dbReference type="EMBL" id="CP076724">
    <property type="protein sequence ID" value="QWV96554.1"/>
    <property type="molecule type" value="Genomic_DNA"/>
</dbReference>
<proteinExistence type="predicted"/>
<dbReference type="PROSITE" id="PS50801">
    <property type="entry name" value="STAS"/>
    <property type="match status" value="1"/>
</dbReference>
<evidence type="ECO:0000259" key="1">
    <source>
        <dbReference type="PROSITE" id="PS50801"/>
    </source>
</evidence>
<reference evidence="2 3" key="1">
    <citation type="submission" date="2021-06" db="EMBL/GenBank/DDBJ databases">
        <title>Gemonas diversity in paddy soil.</title>
        <authorList>
            <person name="Liu G."/>
        </authorList>
    </citation>
    <scope>NUCLEOTIDE SEQUENCE [LARGE SCALE GENOMIC DNA]</scope>
    <source>
        <strain evidence="2 3">RG29</strain>
    </source>
</reference>